<comment type="similarity">
    <text evidence="1">Belongs to the DSD1 family.</text>
</comment>
<dbReference type="AlphaFoldDB" id="A0A1I2WJK7"/>
<keyword evidence="5" id="KW-1185">Reference proteome</keyword>
<feature type="domain" description="D-serine dehydratase-like" evidence="3">
    <location>
        <begin position="263"/>
        <end position="353"/>
    </location>
</feature>
<dbReference type="PANTHER" id="PTHR28004:SF2">
    <property type="entry name" value="D-SERINE DEHYDRATASE"/>
    <property type="match status" value="1"/>
</dbReference>
<dbReference type="Gene3D" id="2.40.37.20">
    <property type="entry name" value="D-serine dehydratase-like domain"/>
    <property type="match status" value="1"/>
</dbReference>
<dbReference type="Pfam" id="PF14031">
    <property type="entry name" value="D-ser_dehydrat"/>
    <property type="match status" value="1"/>
</dbReference>
<organism evidence="4 5">
    <name type="scientific">Pedobacter insulae</name>
    <dbReference type="NCBI Taxonomy" id="414048"/>
    <lineage>
        <taxon>Bacteria</taxon>
        <taxon>Pseudomonadati</taxon>
        <taxon>Bacteroidota</taxon>
        <taxon>Sphingobacteriia</taxon>
        <taxon>Sphingobacteriales</taxon>
        <taxon>Sphingobacteriaceae</taxon>
        <taxon>Pedobacter</taxon>
    </lineage>
</organism>
<dbReference type="Proteomes" id="UP000199666">
    <property type="component" value="Unassembled WGS sequence"/>
</dbReference>
<keyword evidence="2" id="KW-0456">Lyase</keyword>
<gene>
    <name evidence="4" type="ORF">SAMN04489864_10444</name>
</gene>
<dbReference type="SUPFAM" id="SSF51419">
    <property type="entry name" value="PLP-binding barrel"/>
    <property type="match status" value="1"/>
</dbReference>
<proteinExistence type="inferred from homology"/>
<accession>A0A1I2WJK7</accession>
<evidence type="ECO:0000256" key="1">
    <source>
        <dbReference type="ARBA" id="ARBA00005323"/>
    </source>
</evidence>
<dbReference type="Gene3D" id="3.20.20.10">
    <property type="entry name" value="Alanine racemase"/>
    <property type="match status" value="1"/>
</dbReference>
<evidence type="ECO:0000259" key="3">
    <source>
        <dbReference type="SMART" id="SM01119"/>
    </source>
</evidence>
<dbReference type="GO" id="GO:0008721">
    <property type="term" value="F:D-serine ammonia-lyase activity"/>
    <property type="evidence" value="ECO:0007669"/>
    <property type="project" value="TreeGrafter"/>
</dbReference>
<sequence>MQINEQAWYEISNVDKLDSPALVIYVDRVKRNIQTLINSVNYVNRLRPHVKTHKSIAVTELMISAGINKFKCATIAEAEMLGMCKSKDVLLAYQLNGPKIDRFIELIKKYPATKFSCLIDHIAAAEELSNIAQNNSLTIAIYLDLNVGMNRTGIVPESAVQLYEKITRLPALKLMGLHAYDGHIDEVDIFKRSEACMQIYQRVLKLKEALLAKGADKMEMIMGGSPSFPIYAQLNEVECSPGTFVYWDGNYLNGLPEQKFLPSALVIGRIVSMPSNVLLTVDIGHKSVSSEYELTRRLRFLNAPELQAVSHSEEHMVLKASENHTYQIGDVLYGLPYHVCPTCALYESAVSIKDGTLDKVWKTVARNRVISI</sequence>
<dbReference type="STRING" id="414048.SAMN04489864_10444"/>
<evidence type="ECO:0000256" key="2">
    <source>
        <dbReference type="ARBA" id="ARBA00023239"/>
    </source>
</evidence>
<dbReference type="Pfam" id="PF01168">
    <property type="entry name" value="Ala_racemase_N"/>
    <property type="match status" value="1"/>
</dbReference>
<dbReference type="CDD" id="cd06821">
    <property type="entry name" value="PLPDE_III_D-TA"/>
    <property type="match status" value="1"/>
</dbReference>
<dbReference type="GO" id="GO:0036088">
    <property type="term" value="P:D-serine catabolic process"/>
    <property type="evidence" value="ECO:0007669"/>
    <property type="project" value="TreeGrafter"/>
</dbReference>
<protein>
    <submittedName>
        <fullName evidence="4">D-serine deaminase, pyridoxal phosphate-dependent</fullName>
    </submittedName>
</protein>
<dbReference type="RefSeq" id="WP_218155029.1">
    <property type="nucleotide sequence ID" value="NZ_FOPP01000004.1"/>
</dbReference>
<dbReference type="SMART" id="SM01119">
    <property type="entry name" value="D-ser_dehydrat"/>
    <property type="match status" value="1"/>
</dbReference>
<dbReference type="InterPro" id="IPR042208">
    <property type="entry name" value="D-ser_dehydrat-like_sf"/>
</dbReference>
<reference evidence="4 5" key="1">
    <citation type="submission" date="2016-10" db="EMBL/GenBank/DDBJ databases">
        <authorList>
            <person name="de Groot N.N."/>
        </authorList>
    </citation>
    <scope>NUCLEOTIDE SEQUENCE [LARGE SCALE GENOMIC DNA]</scope>
    <source>
        <strain evidence="4 5">DSM 18684</strain>
    </source>
</reference>
<evidence type="ECO:0000313" key="5">
    <source>
        <dbReference type="Proteomes" id="UP000199666"/>
    </source>
</evidence>
<evidence type="ECO:0000313" key="4">
    <source>
        <dbReference type="EMBL" id="SFH00526.1"/>
    </source>
</evidence>
<name>A0A1I2WJK7_9SPHI</name>
<dbReference type="InterPro" id="IPR026956">
    <property type="entry name" value="D-ser_dehydrat-like_dom"/>
</dbReference>
<dbReference type="InterPro" id="IPR001608">
    <property type="entry name" value="Ala_racemase_N"/>
</dbReference>
<dbReference type="EMBL" id="FOPP01000004">
    <property type="protein sequence ID" value="SFH00526.1"/>
    <property type="molecule type" value="Genomic_DNA"/>
</dbReference>
<dbReference type="InterPro" id="IPR051466">
    <property type="entry name" value="D-amino_acid_metab_enzyme"/>
</dbReference>
<dbReference type="InterPro" id="IPR029066">
    <property type="entry name" value="PLP-binding_barrel"/>
</dbReference>
<dbReference type="PANTHER" id="PTHR28004">
    <property type="entry name" value="ZGC:162816-RELATED"/>
    <property type="match status" value="1"/>
</dbReference>